<dbReference type="InterPro" id="IPR010727">
    <property type="entry name" value="DUF1302"/>
</dbReference>
<feature type="signal peptide" evidence="1">
    <location>
        <begin position="1"/>
        <end position="31"/>
    </location>
</feature>
<organism evidence="2 3">
    <name type="scientific">Aromatoleum toluvorans</name>
    <dbReference type="NCBI Taxonomy" id="92002"/>
    <lineage>
        <taxon>Bacteria</taxon>
        <taxon>Pseudomonadati</taxon>
        <taxon>Pseudomonadota</taxon>
        <taxon>Betaproteobacteria</taxon>
        <taxon>Rhodocyclales</taxon>
        <taxon>Rhodocyclaceae</taxon>
        <taxon>Aromatoleum</taxon>
    </lineage>
</organism>
<keyword evidence="3" id="KW-1185">Reference proteome</keyword>
<name>A0ABX1Q480_9RHOO</name>
<reference evidence="2 3" key="1">
    <citation type="submission" date="2019-12" db="EMBL/GenBank/DDBJ databases">
        <title>Comparative genomics gives insights into the taxonomy of the Azoarcus-Aromatoleum group and reveals separate origins of nif in the plant-associated Azoarcus and non-plant-associated Aromatoleum sub-groups.</title>
        <authorList>
            <person name="Lafos M."/>
            <person name="Maluk M."/>
            <person name="Batista M."/>
            <person name="Junghare M."/>
            <person name="Carmona M."/>
            <person name="Faoro H."/>
            <person name="Cruz L.M."/>
            <person name="Battistoni F."/>
            <person name="De Souza E."/>
            <person name="Pedrosa F."/>
            <person name="Chen W.-M."/>
            <person name="Poole P.S."/>
            <person name="Dixon R.A."/>
            <person name="James E.K."/>
        </authorList>
    </citation>
    <scope>NUCLEOTIDE SEQUENCE [LARGE SCALE GENOMIC DNA]</scope>
    <source>
        <strain evidence="2 3">Td21</strain>
    </source>
</reference>
<proteinExistence type="predicted"/>
<gene>
    <name evidence="2" type="ORF">GPA22_21120</name>
</gene>
<dbReference type="Proteomes" id="UP000623795">
    <property type="component" value="Unassembled WGS sequence"/>
</dbReference>
<keyword evidence="1" id="KW-0732">Signal</keyword>
<protein>
    <submittedName>
        <fullName evidence="2">DUF1302 family protein</fullName>
    </submittedName>
</protein>
<evidence type="ECO:0000313" key="2">
    <source>
        <dbReference type="EMBL" id="NMG46225.1"/>
    </source>
</evidence>
<sequence>MNEPEKSHYPPSFKALALAVASIGVMSQAHALELSKGGEWDVSLDTTIQYSMGWRAQGRDNAIGNHPFYAEGDYKFDRGEMVTNRLQTLIELQGVRGGSSGFRLSGSAWKDFAYDDEVKTNPNPAFSTFLSYPSGKYSGDTKKYHLQGGELLDAFVFHNTEVGDMPLYLKAGRFTQFWGNAFFFGFSNIAYSQHSLDYIKAFSQPGSEVKELFLPRTQVMASVDVNPELSISAQYFLEYRANRYPEGGTYLGPFDILYAGPRSGGAVAGLFGGPVSAGHTNEPDDMNGNFGVKVAWSPEWARGDLGFYYRQFDDVHPWATGSINATGGGNVSLNYAEKTKLFGVSYERTFGTLSTGFEMSYRKDTALMSAFSNGLVGVPYTKGATGDVVNVIANGLVSLGSTPLWDAGNLIAEFSYTHLVSVDDNKHLFNGEGYASCRDSVNAARRGDKKDGCATRNALAFAMLFEPQWLQVWPGVDLSMPTSLTYGIQGNPAYAGGAFYAENAQLYSIGLKANIQQKYTLLVQYNGYHYDTSPKVNVPGLGESYSGFGGNGAVALNDKGWVQVMFKTSF</sequence>
<evidence type="ECO:0000256" key="1">
    <source>
        <dbReference type="SAM" id="SignalP"/>
    </source>
</evidence>
<comment type="caution">
    <text evidence="2">The sequence shown here is derived from an EMBL/GenBank/DDBJ whole genome shotgun (WGS) entry which is preliminary data.</text>
</comment>
<dbReference type="RefSeq" id="WP_169258056.1">
    <property type="nucleotide sequence ID" value="NZ_WTVN01000055.1"/>
</dbReference>
<feature type="chain" id="PRO_5046011043" evidence="1">
    <location>
        <begin position="32"/>
        <end position="570"/>
    </location>
</feature>
<dbReference type="Pfam" id="PF06980">
    <property type="entry name" value="DUF1302"/>
    <property type="match status" value="1"/>
</dbReference>
<evidence type="ECO:0000313" key="3">
    <source>
        <dbReference type="Proteomes" id="UP000623795"/>
    </source>
</evidence>
<dbReference type="EMBL" id="WTVN01000055">
    <property type="protein sequence ID" value="NMG46225.1"/>
    <property type="molecule type" value="Genomic_DNA"/>
</dbReference>
<accession>A0ABX1Q480</accession>